<evidence type="ECO:0000256" key="4">
    <source>
        <dbReference type="ARBA" id="ARBA00019905"/>
    </source>
</evidence>
<feature type="signal peptide" evidence="6">
    <location>
        <begin position="1"/>
        <end position="17"/>
    </location>
</feature>
<dbReference type="Gene3D" id="1.50.10.10">
    <property type="match status" value="1"/>
</dbReference>
<dbReference type="InterPro" id="IPR012341">
    <property type="entry name" value="6hp_glycosidase-like_sf"/>
</dbReference>
<dbReference type="GO" id="GO:0004555">
    <property type="term" value="F:alpha,alpha-trehalase activity"/>
    <property type="evidence" value="ECO:0007669"/>
    <property type="project" value="UniProtKB-EC"/>
</dbReference>
<proteinExistence type="inferred from homology"/>
<dbReference type="AlphaFoldDB" id="A0A922M2R4"/>
<dbReference type="EC" id="3.2.1.28" evidence="3 5"/>
<gene>
    <name evidence="7" type="ORF">HF086_007832</name>
</gene>
<dbReference type="GO" id="GO:0005993">
    <property type="term" value="P:trehalose catabolic process"/>
    <property type="evidence" value="ECO:0007669"/>
    <property type="project" value="TreeGrafter"/>
</dbReference>
<dbReference type="Pfam" id="PF01204">
    <property type="entry name" value="Trehalase"/>
    <property type="match status" value="1"/>
</dbReference>
<keyword evidence="5" id="KW-0378">Hydrolase</keyword>
<feature type="chain" id="PRO_5037287423" description="Trehalase" evidence="6">
    <location>
        <begin position="18"/>
        <end position="600"/>
    </location>
</feature>
<dbReference type="Proteomes" id="UP000814243">
    <property type="component" value="Unassembled WGS sequence"/>
</dbReference>
<evidence type="ECO:0000313" key="7">
    <source>
        <dbReference type="EMBL" id="KAH9628627.1"/>
    </source>
</evidence>
<dbReference type="InterPro" id="IPR001661">
    <property type="entry name" value="Glyco_hydro_37"/>
</dbReference>
<accession>A0A922M2R4</accession>
<reference evidence="7" key="1">
    <citation type="journal article" date="2021" name="G3 (Bethesda)">
        <title>Genome and transcriptome analysis of the beet armyworm Spodoptera exigua reveals targets for pest control. .</title>
        <authorList>
            <person name="Simon S."/>
            <person name="Breeschoten T."/>
            <person name="Jansen H.J."/>
            <person name="Dirks R.P."/>
            <person name="Schranz M.E."/>
            <person name="Ros V.I.D."/>
        </authorList>
    </citation>
    <scope>NUCLEOTIDE SEQUENCE</scope>
    <source>
        <strain evidence="7">TB_SE_WUR_2020</strain>
    </source>
</reference>
<dbReference type="InterPro" id="IPR008928">
    <property type="entry name" value="6-hairpin_glycosidase_sf"/>
</dbReference>
<evidence type="ECO:0000256" key="3">
    <source>
        <dbReference type="ARBA" id="ARBA00012757"/>
    </source>
</evidence>
<comment type="catalytic activity">
    <reaction evidence="1 5">
        <text>alpha,alpha-trehalose + H2O = alpha-D-glucose + beta-D-glucose</text>
        <dbReference type="Rhea" id="RHEA:32675"/>
        <dbReference type="ChEBI" id="CHEBI:15377"/>
        <dbReference type="ChEBI" id="CHEBI:15903"/>
        <dbReference type="ChEBI" id="CHEBI:16551"/>
        <dbReference type="ChEBI" id="CHEBI:17925"/>
        <dbReference type="EC" id="3.2.1.28"/>
    </reaction>
</comment>
<evidence type="ECO:0000256" key="6">
    <source>
        <dbReference type="SAM" id="SignalP"/>
    </source>
</evidence>
<evidence type="ECO:0000256" key="2">
    <source>
        <dbReference type="ARBA" id="ARBA00005615"/>
    </source>
</evidence>
<evidence type="ECO:0000313" key="8">
    <source>
        <dbReference type="Proteomes" id="UP000814243"/>
    </source>
</evidence>
<name>A0A922M2R4_SPOEX</name>
<evidence type="ECO:0000256" key="5">
    <source>
        <dbReference type="RuleBase" id="RU361180"/>
    </source>
</evidence>
<sequence>MRIFFCLLAAAVIIGDSTDIVPVCRKRVYCNSELLHRVQINRVCEYSKAFVDLHMNYDENKTLDDFEKLLNSHNNYLSKDQLSKFVNEYFSRDNGLEKWMPPDFNSSPEYLSTIKDKALREFARGIHNLWTHLGKKVKDDVFQNPDRYSLIPVSHGFFIPGGQYTEMFYWDSNWIIKGLLISGMQESAKGMIEIFFELVDRLGRVPAGNRWYYERQGQPPLLTEMVAAYYKHTNDKEFLRSSIVYLEKEIDFWLNNRSVDIEKDGKRYKVLRYFVSLAHPRPYSYYKDIELADDLSGQDLVLYHNGLWSAVESGWDFSSRWFKDPEETDRENPRIDIQTMSISPVDLNAIIASALQHMANFHTDLMNVDKANTYVQLAQQLRDTIESVFWNEEDGVWYDYDLNLESQRKYFYLSNFSPLWLSAVGSDFVKAKGEKILNYLIDSGALEYPGGVPISMIDSGEQWDFPNTYPPYTSILVNALDSIGTENGKELALKIAETYVRACYVGFMKYKYLCENYNVNRTGECGGGGERPTQFGYGWSISVALEFLMKYKNMTVGHLDDSVTTTPFPQYSESPNNNSVGTGFGVNNFILIIVAILISF</sequence>
<dbReference type="PANTHER" id="PTHR23403:SF1">
    <property type="entry name" value="TREHALASE"/>
    <property type="match status" value="1"/>
</dbReference>
<dbReference type="PRINTS" id="PR00744">
    <property type="entry name" value="GLHYDRLASE37"/>
</dbReference>
<comment type="similarity">
    <text evidence="2 5">Belongs to the glycosyl hydrolase 37 family.</text>
</comment>
<dbReference type="EMBL" id="JACEFF010000902">
    <property type="protein sequence ID" value="KAH9628627.1"/>
    <property type="molecule type" value="Genomic_DNA"/>
</dbReference>
<dbReference type="SUPFAM" id="SSF48208">
    <property type="entry name" value="Six-hairpin glycosidases"/>
    <property type="match status" value="1"/>
</dbReference>
<keyword evidence="6" id="KW-0732">Signal</keyword>
<protein>
    <recommendedName>
        <fullName evidence="4 5">Trehalase</fullName>
        <ecNumber evidence="3 5">3.2.1.28</ecNumber>
    </recommendedName>
    <alternativeName>
        <fullName evidence="5">Alpha-trehalose glucohydrolase</fullName>
    </alternativeName>
</protein>
<comment type="caution">
    <text evidence="7">The sequence shown here is derived from an EMBL/GenBank/DDBJ whole genome shotgun (WGS) entry which is preliminary data.</text>
</comment>
<evidence type="ECO:0000256" key="1">
    <source>
        <dbReference type="ARBA" id="ARBA00001576"/>
    </source>
</evidence>
<keyword evidence="5" id="KW-0326">Glycosidase</keyword>
<organism evidence="7 8">
    <name type="scientific">Spodoptera exigua</name>
    <name type="common">Beet armyworm</name>
    <name type="synonym">Noctua fulgens</name>
    <dbReference type="NCBI Taxonomy" id="7107"/>
    <lineage>
        <taxon>Eukaryota</taxon>
        <taxon>Metazoa</taxon>
        <taxon>Ecdysozoa</taxon>
        <taxon>Arthropoda</taxon>
        <taxon>Hexapoda</taxon>
        <taxon>Insecta</taxon>
        <taxon>Pterygota</taxon>
        <taxon>Neoptera</taxon>
        <taxon>Endopterygota</taxon>
        <taxon>Lepidoptera</taxon>
        <taxon>Glossata</taxon>
        <taxon>Ditrysia</taxon>
        <taxon>Noctuoidea</taxon>
        <taxon>Noctuidae</taxon>
        <taxon>Amphipyrinae</taxon>
        <taxon>Spodoptera</taxon>
    </lineage>
</organism>
<dbReference type="PANTHER" id="PTHR23403">
    <property type="entry name" value="TREHALASE"/>
    <property type="match status" value="1"/>
</dbReference>